<dbReference type="Proteomes" id="UP000248764">
    <property type="component" value="Unassembled WGS sequence"/>
</dbReference>
<dbReference type="GO" id="GO:0043565">
    <property type="term" value="F:sequence-specific DNA binding"/>
    <property type="evidence" value="ECO:0007669"/>
    <property type="project" value="InterPro"/>
</dbReference>
<dbReference type="PANTHER" id="PTHR11019:SF199">
    <property type="entry name" value="HTH-TYPE TRANSCRIPTIONAL REGULATOR NIMR"/>
    <property type="match status" value="1"/>
</dbReference>
<evidence type="ECO:0000256" key="5">
    <source>
        <dbReference type="ARBA" id="ARBA00074140"/>
    </source>
</evidence>
<dbReference type="SUPFAM" id="SSF51182">
    <property type="entry name" value="RmlC-like cupins"/>
    <property type="match status" value="1"/>
</dbReference>
<dbReference type="PANTHER" id="PTHR11019">
    <property type="entry name" value="HTH-TYPE TRANSCRIPTIONAL REGULATOR NIMR"/>
    <property type="match status" value="1"/>
</dbReference>
<evidence type="ECO:0000256" key="4">
    <source>
        <dbReference type="ARBA" id="ARBA00023163"/>
    </source>
</evidence>
<dbReference type="SUPFAM" id="SSF46689">
    <property type="entry name" value="Homeodomain-like"/>
    <property type="match status" value="1"/>
</dbReference>
<dbReference type="InterPro" id="IPR011051">
    <property type="entry name" value="RmlC_Cupin_sf"/>
</dbReference>
<dbReference type="Gene3D" id="2.60.120.10">
    <property type="entry name" value="Jelly Rolls"/>
    <property type="match status" value="1"/>
</dbReference>
<evidence type="ECO:0000256" key="1">
    <source>
        <dbReference type="ARBA" id="ARBA00022491"/>
    </source>
</evidence>
<evidence type="ECO:0000259" key="7">
    <source>
        <dbReference type="PROSITE" id="PS01124"/>
    </source>
</evidence>
<organism evidence="8 9">
    <name type="scientific">Jiangella anatolica</name>
    <dbReference type="NCBI Taxonomy" id="2670374"/>
    <lineage>
        <taxon>Bacteria</taxon>
        <taxon>Bacillati</taxon>
        <taxon>Actinomycetota</taxon>
        <taxon>Actinomycetes</taxon>
        <taxon>Jiangellales</taxon>
        <taxon>Jiangellaceae</taxon>
        <taxon>Jiangella</taxon>
    </lineage>
</organism>
<sequence length="277" mass="29874">MAGGRHNRAVAAEQRAAAVVERTSDNLEVEALVLDAGTGYALHYHSKDQLAWMGSGAMSLSIGGSTWHLRREHFAWIPAGMLHEMAILAPRELINVYTDTRLRPAGARWSRPCALVVDRLAPALLWHLAEEPRSLSRRDLCHRLLVDVLESAETRDDVIALPTHDRARAVAKAILADPADPRDLAAFAAELGVSEKTLSRAFVAQTGSTFRRWRVAVRLNAAAGMLVDGQPVAAVADAVGYAATSAFIAAFAERFGCTPGRYAQVAAGQPPEVRADV</sequence>
<dbReference type="InterPro" id="IPR014710">
    <property type="entry name" value="RmlC-like_jellyroll"/>
</dbReference>
<keyword evidence="9" id="KW-1185">Reference proteome</keyword>
<dbReference type="AlphaFoldDB" id="A0A2W2BFT3"/>
<keyword evidence="3" id="KW-0238">DNA-binding</keyword>
<dbReference type="Gene3D" id="1.10.10.60">
    <property type="entry name" value="Homeodomain-like"/>
    <property type="match status" value="1"/>
</dbReference>
<dbReference type="SMART" id="SM00342">
    <property type="entry name" value="HTH_ARAC"/>
    <property type="match status" value="1"/>
</dbReference>
<dbReference type="InterPro" id="IPR003313">
    <property type="entry name" value="AraC-bd"/>
</dbReference>
<dbReference type="Pfam" id="PF12833">
    <property type="entry name" value="HTH_18"/>
    <property type="match status" value="1"/>
</dbReference>
<accession>A0A2W2BFT3</accession>
<keyword evidence="4" id="KW-0804">Transcription</keyword>
<dbReference type="Pfam" id="PF02311">
    <property type="entry name" value="AraC_binding"/>
    <property type="match status" value="1"/>
</dbReference>
<dbReference type="InterPro" id="IPR018062">
    <property type="entry name" value="HTH_AraC-typ_CS"/>
</dbReference>
<protein>
    <recommendedName>
        <fullName evidence="5">HTH-type transcriptional regulator RipA</fullName>
    </recommendedName>
    <alternativeName>
        <fullName evidence="6">Repressor of iron proteins A</fullName>
    </alternativeName>
</protein>
<feature type="domain" description="HTH araC/xylS-type" evidence="7">
    <location>
        <begin position="168"/>
        <end position="265"/>
    </location>
</feature>
<evidence type="ECO:0000313" key="8">
    <source>
        <dbReference type="EMBL" id="PZF84842.1"/>
    </source>
</evidence>
<keyword evidence="1" id="KW-0678">Repressor</keyword>
<dbReference type="EMBL" id="POTW01000012">
    <property type="protein sequence ID" value="PZF84842.1"/>
    <property type="molecule type" value="Genomic_DNA"/>
</dbReference>
<evidence type="ECO:0000313" key="9">
    <source>
        <dbReference type="Proteomes" id="UP000248764"/>
    </source>
</evidence>
<dbReference type="InterPro" id="IPR018060">
    <property type="entry name" value="HTH_AraC"/>
</dbReference>
<dbReference type="PROSITE" id="PS00041">
    <property type="entry name" value="HTH_ARAC_FAMILY_1"/>
    <property type="match status" value="1"/>
</dbReference>
<dbReference type="RefSeq" id="WP_111253978.1">
    <property type="nucleotide sequence ID" value="NZ_POTW01000012.1"/>
</dbReference>
<comment type="caution">
    <text evidence="8">The sequence shown here is derived from an EMBL/GenBank/DDBJ whole genome shotgun (WGS) entry which is preliminary data.</text>
</comment>
<evidence type="ECO:0000256" key="2">
    <source>
        <dbReference type="ARBA" id="ARBA00023015"/>
    </source>
</evidence>
<evidence type="ECO:0000256" key="3">
    <source>
        <dbReference type="ARBA" id="ARBA00023125"/>
    </source>
</evidence>
<dbReference type="InterPro" id="IPR009057">
    <property type="entry name" value="Homeodomain-like_sf"/>
</dbReference>
<dbReference type="FunFam" id="1.10.10.60:FF:000132">
    <property type="entry name" value="AraC family transcriptional regulator"/>
    <property type="match status" value="1"/>
</dbReference>
<dbReference type="PROSITE" id="PS01124">
    <property type="entry name" value="HTH_ARAC_FAMILY_2"/>
    <property type="match status" value="1"/>
</dbReference>
<proteinExistence type="predicted"/>
<keyword evidence="2" id="KW-0805">Transcription regulation</keyword>
<dbReference type="GO" id="GO:0003700">
    <property type="term" value="F:DNA-binding transcription factor activity"/>
    <property type="evidence" value="ECO:0007669"/>
    <property type="project" value="InterPro"/>
</dbReference>
<evidence type="ECO:0000256" key="6">
    <source>
        <dbReference type="ARBA" id="ARBA00079449"/>
    </source>
</evidence>
<gene>
    <name evidence="8" type="ORF">C1I92_07200</name>
</gene>
<reference evidence="8 9" key="1">
    <citation type="submission" date="2018-01" db="EMBL/GenBank/DDBJ databases">
        <title>Draft genome sequence of Jiangella sp. GTF31.</title>
        <authorList>
            <person name="Sahin N."/>
            <person name="Ay H."/>
            <person name="Saygin H."/>
        </authorList>
    </citation>
    <scope>NUCLEOTIDE SEQUENCE [LARGE SCALE GENOMIC DNA]</scope>
    <source>
        <strain evidence="8 9">GTF31</strain>
    </source>
</reference>
<name>A0A2W2BFT3_9ACTN</name>